<evidence type="ECO:0000313" key="2">
    <source>
        <dbReference type="Proteomes" id="UP001325023"/>
    </source>
</evidence>
<organism evidence="1 2">
    <name type="scientific">Pseudomonas fluorescens</name>
    <dbReference type="NCBI Taxonomy" id="294"/>
    <lineage>
        <taxon>Bacteria</taxon>
        <taxon>Pseudomonadati</taxon>
        <taxon>Pseudomonadota</taxon>
        <taxon>Gammaproteobacteria</taxon>
        <taxon>Pseudomonadales</taxon>
        <taxon>Pseudomonadaceae</taxon>
        <taxon>Pseudomonas</taxon>
    </lineage>
</organism>
<protein>
    <submittedName>
        <fullName evidence="1">Fimbrial protein</fullName>
    </submittedName>
</protein>
<sequence length="164" mass="17306">MKALAWILLAMAGTALAQAADEAQIDISGKLTAPPCTARFPSTQQVDLGKVNLSQLADDSAVATDVPLVFDCQAGVQVELSLWANMGRAITVNPVLLTTLPSLGLQVQLRDKTDKSGIGLGQTGTWPVEDEPLALTLRVKPVSLGTLPEAGSYSATLLMQMTYR</sequence>
<dbReference type="EMBL" id="CP140009">
    <property type="protein sequence ID" value="WQD73900.1"/>
    <property type="molecule type" value="Genomic_DNA"/>
</dbReference>
<dbReference type="Proteomes" id="UP001325023">
    <property type="component" value="Chromosome"/>
</dbReference>
<proteinExistence type="predicted"/>
<keyword evidence="2" id="KW-1185">Reference proteome</keyword>
<gene>
    <name evidence="1" type="ORF">U0037_08025</name>
</gene>
<evidence type="ECO:0000313" key="1">
    <source>
        <dbReference type="EMBL" id="WQD73900.1"/>
    </source>
</evidence>
<reference evidence="1" key="1">
    <citation type="submission" date="2023-12" db="EMBL/GenBank/DDBJ databases">
        <title>Genome sequencing and assembly of bacterial species from a model synthetic community.</title>
        <authorList>
            <person name="Hogle S.L."/>
        </authorList>
    </citation>
    <scope>NUCLEOTIDE SEQUENCE</scope>
    <source>
        <strain evidence="1">SBW25</strain>
    </source>
</reference>
<name>A0ACD4XXH3_PSEFL</name>
<accession>A0ACD4XXH3</accession>